<name>A0A975F9N8_9GAMM</name>
<dbReference type="AlphaFoldDB" id="A0A975F9N8"/>
<feature type="chain" id="PRO_5037813100" evidence="1">
    <location>
        <begin position="26"/>
        <end position="278"/>
    </location>
</feature>
<feature type="signal peptide" evidence="1">
    <location>
        <begin position="1"/>
        <end position="25"/>
    </location>
</feature>
<dbReference type="Proteomes" id="UP000672009">
    <property type="component" value="Chromosome"/>
</dbReference>
<accession>A0A975F9N8</accession>
<organism evidence="2 3">
    <name type="scientific">Thiothrix unzii</name>
    <dbReference type="NCBI Taxonomy" id="111769"/>
    <lineage>
        <taxon>Bacteria</taxon>
        <taxon>Pseudomonadati</taxon>
        <taxon>Pseudomonadota</taxon>
        <taxon>Gammaproteobacteria</taxon>
        <taxon>Thiotrichales</taxon>
        <taxon>Thiotrichaceae</taxon>
        <taxon>Thiothrix</taxon>
    </lineage>
</organism>
<evidence type="ECO:0000313" key="2">
    <source>
        <dbReference type="EMBL" id="QTR53581.1"/>
    </source>
</evidence>
<dbReference type="RefSeq" id="WP_210219097.1">
    <property type="nucleotide sequence ID" value="NZ_CP072793.1"/>
</dbReference>
<proteinExistence type="predicted"/>
<sequence>MSDPMRLAHLILLVLLALTPLRAFAFVPPAQIKLTTQEWGGAAPADVQAVLDSVITVISPYIAQRKFGTILVQRSEDAPRAMYEKSADGEYIVQVQASGNHWARIAYQFSHEMCHLMSNYDLAPNNVSRQQWFEEALCEAFGLFTLERMAEAWAENPPYPNWKDYAPHLREYSQNNLQEAHRQLPKGMKLPAWYQQYREVLRADPYAKDRDLNEVVSNQILPILSATPQGWTAINYLNLGETGKDLSLETYLGDWLENSPPDLREPVSKIKALLLTSQ</sequence>
<dbReference type="KEGG" id="tun:J9260_00370"/>
<gene>
    <name evidence="2" type="ORF">J9260_00370</name>
</gene>
<keyword evidence="3" id="KW-1185">Reference proteome</keyword>
<protein>
    <submittedName>
        <fullName evidence="2">Uncharacterized protein</fullName>
    </submittedName>
</protein>
<evidence type="ECO:0000313" key="3">
    <source>
        <dbReference type="Proteomes" id="UP000672009"/>
    </source>
</evidence>
<evidence type="ECO:0000256" key="1">
    <source>
        <dbReference type="SAM" id="SignalP"/>
    </source>
</evidence>
<reference evidence="2" key="1">
    <citation type="submission" date="2021-04" db="EMBL/GenBank/DDBJ databases">
        <title>Genomics, taxonomy and metabolism of representatives of sulfur bacteria of the genus Thiothrix: Thiothrix fructosivorans QT, Thiothrix unzii A1T and three new species, Thiothrix subterranea sp. nov., Thiothrix litoralis sp. nov. and 'Candidatus Thiothrix anitrata' sp. nov.</title>
        <authorList>
            <person name="Ravin N.V."/>
            <person name="Smolyakov D."/>
            <person name="Rudenko T.S."/>
            <person name="Mardanov A.V."/>
            <person name="Beletsky A.V."/>
            <person name="Markov N.D."/>
            <person name="Fomenkov A.I."/>
            <person name="Roberts R.J."/>
            <person name="Karnachuk O.V."/>
            <person name="Novikov A."/>
            <person name="Grabovich M.Y."/>
        </authorList>
    </citation>
    <scope>NUCLEOTIDE SEQUENCE</scope>
    <source>
        <strain evidence="2">A1</strain>
    </source>
</reference>
<keyword evidence="1" id="KW-0732">Signal</keyword>
<dbReference type="EMBL" id="CP072793">
    <property type="protein sequence ID" value="QTR53581.1"/>
    <property type="molecule type" value="Genomic_DNA"/>
</dbReference>